<proteinExistence type="predicted"/>
<name>A0A4Z2IWM1_9TELE</name>
<feature type="signal peptide" evidence="1">
    <location>
        <begin position="1"/>
        <end position="17"/>
    </location>
</feature>
<evidence type="ECO:0000313" key="2">
    <source>
        <dbReference type="EMBL" id="TNN82389.1"/>
    </source>
</evidence>
<sequence length="91" mass="10263">MPTVCQLLLALAPMAQTAPGQSPAVLGRRQGGKRLSRKFVFGRKTSFGRLVSPVEEDEETERERMKRMYGFTRKSFNTEKEARAILMGSLE</sequence>
<feature type="chain" id="PRO_5021201590" evidence="1">
    <location>
        <begin position="18"/>
        <end position="91"/>
    </location>
</feature>
<dbReference type="EMBL" id="SRLO01000039">
    <property type="protein sequence ID" value="TNN82389.1"/>
    <property type="molecule type" value="Genomic_DNA"/>
</dbReference>
<comment type="caution">
    <text evidence="2">The sequence shown here is derived from an EMBL/GenBank/DDBJ whole genome shotgun (WGS) entry which is preliminary data.</text>
</comment>
<evidence type="ECO:0000313" key="3">
    <source>
        <dbReference type="Proteomes" id="UP000314294"/>
    </source>
</evidence>
<protein>
    <submittedName>
        <fullName evidence="2">Uncharacterized protein</fullName>
    </submittedName>
</protein>
<dbReference type="AlphaFoldDB" id="A0A4Z2IWM1"/>
<reference evidence="2 3" key="1">
    <citation type="submission" date="2019-03" db="EMBL/GenBank/DDBJ databases">
        <title>First draft genome of Liparis tanakae, snailfish: a comprehensive survey of snailfish specific genes.</title>
        <authorList>
            <person name="Kim W."/>
            <person name="Song I."/>
            <person name="Jeong J.-H."/>
            <person name="Kim D."/>
            <person name="Kim S."/>
            <person name="Ryu S."/>
            <person name="Song J.Y."/>
            <person name="Lee S.K."/>
        </authorList>
    </citation>
    <scope>NUCLEOTIDE SEQUENCE [LARGE SCALE GENOMIC DNA]</scope>
    <source>
        <tissue evidence="2">Muscle</tissue>
    </source>
</reference>
<evidence type="ECO:0000256" key="1">
    <source>
        <dbReference type="SAM" id="SignalP"/>
    </source>
</evidence>
<organism evidence="2 3">
    <name type="scientific">Liparis tanakae</name>
    <name type="common">Tanaka's snailfish</name>
    <dbReference type="NCBI Taxonomy" id="230148"/>
    <lineage>
        <taxon>Eukaryota</taxon>
        <taxon>Metazoa</taxon>
        <taxon>Chordata</taxon>
        <taxon>Craniata</taxon>
        <taxon>Vertebrata</taxon>
        <taxon>Euteleostomi</taxon>
        <taxon>Actinopterygii</taxon>
        <taxon>Neopterygii</taxon>
        <taxon>Teleostei</taxon>
        <taxon>Neoteleostei</taxon>
        <taxon>Acanthomorphata</taxon>
        <taxon>Eupercaria</taxon>
        <taxon>Perciformes</taxon>
        <taxon>Cottioidei</taxon>
        <taxon>Cottales</taxon>
        <taxon>Liparidae</taxon>
        <taxon>Liparis</taxon>
    </lineage>
</organism>
<accession>A0A4Z2IWM1</accession>
<gene>
    <name evidence="2" type="ORF">EYF80_007224</name>
</gene>
<keyword evidence="1" id="KW-0732">Signal</keyword>
<keyword evidence="3" id="KW-1185">Reference proteome</keyword>
<dbReference type="Proteomes" id="UP000314294">
    <property type="component" value="Unassembled WGS sequence"/>
</dbReference>